<evidence type="ECO:0008006" key="4">
    <source>
        <dbReference type="Google" id="ProtNLM"/>
    </source>
</evidence>
<accession>A0A5C7AU23</accession>
<evidence type="ECO:0000313" key="2">
    <source>
        <dbReference type="EMBL" id="TXE11881.1"/>
    </source>
</evidence>
<dbReference type="RefSeq" id="WP_147133768.1">
    <property type="nucleotide sequence ID" value="NZ_VOSC01000019.1"/>
</dbReference>
<comment type="caution">
    <text evidence="2">The sequence shown here is derived from an EMBL/GenBank/DDBJ whole genome shotgun (WGS) entry which is preliminary data.</text>
</comment>
<dbReference type="OrthoDB" id="8754772at2"/>
<keyword evidence="1" id="KW-0732">Signal</keyword>
<organism evidence="2 3">
    <name type="scientific">Seonamhaeicola algicola</name>
    <dbReference type="NCBI Taxonomy" id="1719036"/>
    <lineage>
        <taxon>Bacteria</taxon>
        <taxon>Pseudomonadati</taxon>
        <taxon>Bacteroidota</taxon>
        <taxon>Flavobacteriia</taxon>
        <taxon>Flavobacteriales</taxon>
        <taxon>Flavobacteriaceae</taxon>
    </lineage>
</organism>
<feature type="signal peptide" evidence="1">
    <location>
        <begin position="1"/>
        <end position="19"/>
    </location>
</feature>
<feature type="chain" id="PRO_5022739241" description="Nuclear transport factor 2 family protein" evidence="1">
    <location>
        <begin position="20"/>
        <end position="183"/>
    </location>
</feature>
<dbReference type="Proteomes" id="UP000321790">
    <property type="component" value="Unassembled WGS sequence"/>
</dbReference>
<gene>
    <name evidence="2" type="ORF">FUA26_07400</name>
</gene>
<dbReference type="AlphaFoldDB" id="A0A5C7AU23"/>
<dbReference type="EMBL" id="VOSC01000019">
    <property type="protein sequence ID" value="TXE11881.1"/>
    <property type="molecule type" value="Genomic_DNA"/>
</dbReference>
<evidence type="ECO:0000256" key="1">
    <source>
        <dbReference type="SAM" id="SignalP"/>
    </source>
</evidence>
<evidence type="ECO:0000313" key="3">
    <source>
        <dbReference type="Proteomes" id="UP000321790"/>
    </source>
</evidence>
<protein>
    <recommendedName>
        <fullName evidence="4">Nuclear transport factor 2 family protein</fullName>
    </recommendedName>
</protein>
<dbReference type="SUPFAM" id="SSF54427">
    <property type="entry name" value="NTF2-like"/>
    <property type="match status" value="1"/>
</dbReference>
<proteinExistence type="predicted"/>
<dbReference type="InterPro" id="IPR032710">
    <property type="entry name" value="NTF2-like_dom_sf"/>
</dbReference>
<sequence>MKNTALLLLFTATIFSVNAQKNSKNEGPKVFGIDTTKAFTIDSTIKTLYKTISGEKGEARNWGQFKFLFYKDAKLIPSGRNNERVYKARYLSADDYVKNSGKWLVQNGFIEKEIKREVQQFGNLAHVFSTYECYNSKTDEKPFMRGINSIQLMFDGSRWWILNIYWTNENKFNPIPRAYLPKS</sequence>
<keyword evidence="3" id="KW-1185">Reference proteome</keyword>
<name>A0A5C7AU23_9FLAO</name>
<reference evidence="3" key="1">
    <citation type="submission" date="2019-08" db="EMBL/GenBank/DDBJ databases">
        <title>Seonamhaeicola sediminis sp. nov., isolated from marine sediment.</title>
        <authorList>
            <person name="Cao W.R."/>
        </authorList>
    </citation>
    <scope>NUCLEOTIDE SEQUENCE [LARGE SCALE GENOMIC DNA]</scope>
    <source>
        <strain evidence="3">Gy8</strain>
    </source>
</reference>
<dbReference type="Gene3D" id="3.10.450.50">
    <property type="match status" value="1"/>
</dbReference>